<accession>A0A0R2FH43</accession>
<gene>
    <name evidence="2" type="ORF">FC75_GL001240</name>
</gene>
<dbReference type="Proteomes" id="UP000050865">
    <property type="component" value="Unassembled WGS sequence"/>
</dbReference>
<keyword evidence="1" id="KW-0812">Transmembrane</keyword>
<reference evidence="2 3" key="1">
    <citation type="journal article" date="2015" name="Genome Announc.">
        <title>Expanding the biotechnology potential of lactobacilli through comparative genomics of 213 strains and associated genera.</title>
        <authorList>
            <person name="Sun Z."/>
            <person name="Harris H.M."/>
            <person name="McCann A."/>
            <person name="Guo C."/>
            <person name="Argimon S."/>
            <person name="Zhang W."/>
            <person name="Yang X."/>
            <person name="Jeffery I.B."/>
            <person name="Cooney J.C."/>
            <person name="Kagawa T.F."/>
            <person name="Liu W."/>
            <person name="Song Y."/>
            <person name="Salvetti E."/>
            <person name="Wrobel A."/>
            <person name="Rasinkangas P."/>
            <person name="Parkhill J."/>
            <person name="Rea M.C."/>
            <person name="O'Sullivan O."/>
            <person name="Ritari J."/>
            <person name="Douillard F.P."/>
            <person name="Paul Ross R."/>
            <person name="Yang R."/>
            <person name="Briner A.E."/>
            <person name="Felis G.E."/>
            <person name="de Vos W.M."/>
            <person name="Barrangou R."/>
            <person name="Klaenhammer T.R."/>
            <person name="Caufield P.W."/>
            <person name="Cui Y."/>
            <person name="Zhang H."/>
            <person name="O'Toole P.W."/>
        </authorList>
    </citation>
    <scope>NUCLEOTIDE SEQUENCE [LARGE SCALE GENOMIC DNA]</scope>
    <source>
        <strain evidence="2 3">DSM 22697</strain>
    </source>
</reference>
<dbReference type="STRING" id="1423730.FC75_GL001240"/>
<keyword evidence="3" id="KW-1185">Reference proteome</keyword>
<evidence type="ECO:0000256" key="1">
    <source>
        <dbReference type="SAM" id="Phobius"/>
    </source>
</evidence>
<proteinExistence type="predicted"/>
<feature type="transmembrane region" description="Helical" evidence="1">
    <location>
        <begin position="61"/>
        <end position="79"/>
    </location>
</feature>
<dbReference type="AlphaFoldDB" id="A0A0R2FH43"/>
<keyword evidence="1" id="KW-1133">Transmembrane helix</keyword>
<organism evidence="2 3">
    <name type="scientific">Lacticaseibacillus camelliae DSM 22697 = JCM 13995</name>
    <dbReference type="NCBI Taxonomy" id="1423730"/>
    <lineage>
        <taxon>Bacteria</taxon>
        <taxon>Bacillati</taxon>
        <taxon>Bacillota</taxon>
        <taxon>Bacilli</taxon>
        <taxon>Lactobacillales</taxon>
        <taxon>Lactobacillaceae</taxon>
        <taxon>Lacticaseibacillus</taxon>
    </lineage>
</organism>
<evidence type="ECO:0000313" key="2">
    <source>
        <dbReference type="EMBL" id="KRN24439.1"/>
    </source>
</evidence>
<dbReference type="RefSeq" id="WP_054661269.1">
    <property type="nucleotide sequence ID" value="NZ_AYZJ01000023.1"/>
</dbReference>
<keyword evidence="1" id="KW-0472">Membrane</keyword>
<evidence type="ECO:0000313" key="3">
    <source>
        <dbReference type="Proteomes" id="UP000050865"/>
    </source>
</evidence>
<sequence>MVKSDRTTSPDWVLAAGYLIPQLGLQWLHQIGWLALVFPPVGALCLYLALRREPQPVYKRLIPWGFVLAAGVMIVMLFFA</sequence>
<dbReference type="OrthoDB" id="9881675at2"/>
<comment type="caution">
    <text evidence="2">The sequence shown here is derived from an EMBL/GenBank/DDBJ whole genome shotgun (WGS) entry which is preliminary data.</text>
</comment>
<dbReference type="EMBL" id="AYZJ01000023">
    <property type="protein sequence ID" value="KRN24439.1"/>
    <property type="molecule type" value="Genomic_DNA"/>
</dbReference>
<protein>
    <submittedName>
        <fullName evidence="2">Uncharacterized protein</fullName>
    </submittedName>
</protein>
<feature type="transmembrane region" description="Helical" evidence="1">
    <location>
        <begin position="31"/>
        <end position="49"/>
    </location>
</feature>
<dbReference type="PATRIC" id="fig|1423730.4.peg.1296"/>
<name>A0A0R2FH43_9LACO</name>